<accession>C1MMB3</accession>
<evidence type="ECO:0000313" key="2">
    <source>
        <dbReference type="EMBL" id="EEH59018.1"/>
    </source>
</evidence>
<dbReference type="Proteomes" id="UP000001876">
    <property type="component" value="Unassembled WGS sequence"/>
</dbReference>
<protein>
    <submittedName>
        <fullName evidence="2">Predicted protein</fullName>
    </submittedName>
</protein>
<sequence>MSRATAARPAVARQLARRVDGLDGRASCSSRSTRPGRRRRRLGGSVATALMRAEAEDFEILRSLGTVSYSIEPTGVSNERTLSWSGGDDGCVPDSFSVSGGSIASTDVVIKLYAAKVIGWSADSATEDATSAVPDVLLKEYVDAPAAALADAEVEAYMKLYGDPNDSTIGVDAKGTPYGEAFDPASLPVAPLIAYFSSAAVGEGGGYGTPKRSLWTVQRWGRGGLTRLADYPRARQEKRDDAQPWWPPIQRVRDVGLGPRHRYVRNAARGAIAAVAAVHQRGVAHNAIDATAFQVSTTRDADADELEVRLMNFGFASALTEAGRVADLRCVLYKRPVFHPSPGFNI</sequence>
<dbReference type="OrthoDB" id="1076at2759"/>
<gene>
    <name evidence="2" type="ORF">MICPUCDRAFT_62428</name>
</gene>
<keyword evidence="3" id="KW-1185">Reference proteome</keyword>
<dbReference type="GO" id="GO:0009507">
    <property type="term" value="C:chloroplast"/>
    <property type="evidence" value="ECO:0007669"/>
    <property type="project" value="TreeGrafter"/>
</dbReference>
<dbReference type="PANTHER" id="PTHR36796:SF1">
    <property type="entry name" value="PROTEIN KINASE SUPERFAMILY PROTEIN"/>
    <property type="match status" value="1"/>
</dbReference>
<organism evidence="3">
    <name type="scientific">Micromonas pusilla (strain CCMP1545)</name>
    <name type="common">Picoplanktonic green alga</name>
    <dbReference type="NCBI Taxonomy" id="564608"/>
    <lineage>
        <taxon>Eukaryota</taxon>
        <taxon>Viridiplantae</taxon>
        <taxon>Chlorophyta</taxon>
        <taxon>Mamiellophyceae</taxon>
        <taxon>Mamiellales</taxon>
        <taxon>Mamiellaceae</taxon>
        <taxon>Micromonas</taxon>
    </lineage>
</organism>
<dbReference type="EMBL" id="GG663737">
    <property type="protein sequence ID" value="EEH59018.1"/>
    <property type="molecule type" value="Genomic_DNA"/>
</dbReference>
<dbReference type="RefSeq" id="XP_003057373.1">
    <property type="nucleotide sequence ID" value="XM_003057327.1"/>
</dbReference>
<reference evidence="2 3" key="1">
    <citation type="journal article" date="2009" name="Science">
        <title>Green evolution and dynamic adaptations revealed by genomes of the marine picoeukaryotes Micromonas.</title>
        <authorList>
            <person name="Worden A.Z."/>
            <person name="Lee J.H."/>
            <person name="Mock T."/>
            <person name="Rouze P."/>
            <person name="Simmons M.P."/>
            <person name="Aerts A.L."/>
            <person name="Allen A.E."/>
            <person name="Cuvelier M.L."/>
            <person name="Derelle E."/>
            <person name="Everett M.V."/>
            <person name="Foulon E."/>
            <person name="Grimwood J."/>
            <person name="Gundlach H."/>
            <person name="Henrissat B."/>
            <person name="Napoli C."/>
            <person name="McDonald S.M."/>
            <person name="Parker M.S."/>
            <person name="Rombauts S."/>
            <person name="Salamov A."/>
            <person name="Von Dassow P."/>
            <person name="Badger J.H."/>
            <person name="Coutinho P.M."/>
            <person name="Demir E."/>
            <person name="Dubchak I."/>
            <person name="Gentemann C."/>
            <person name="Eikrem W."/>
            <person name="Gready J.E."/>
            <person name="John U."/>
            <person name="Lanier W."/>
            <person name="Lindquist E.A."/>
            <person name="Lucas S."/>
            <person name="Mayer K.F."/>
            <person name="Moreau H."/>
            <person name="Not F."/>
            <person name="Otillar R."/>
            <person name="Panaud O."/>
            <person name="Pangilinan J."/>
            <person name="Paulsen I."/>
            <person name="Piegu B."/>
            <person name="Poliakov A."/>
            <person name="Robbens S."/>
            <person name="Schmutz J."/>
            <person name="Toulza E."/>
            <person name="Wyss T."/>
            <person name="Zelensky A."/>
            <person name="Zhou K."/>
            <person name="Armbrust E.V."/>
            <person name="Bhattacharya D."/>
            <person name="Goodenough U.W."/>
            <person name="Van de Peer Y."/>
            <person name="Grigoriev I.V."/>
        </authorList>
    </citation>
    <scope>NUCLEOTIDE SEQUENCE [LARGE SCALE GENOMIC DNA]</scope>
    <source>
        <strain evidence="2 3">CCMP1545</strain>
    </source>
</reference>
<proteinExistence type="predicted"/>
<dbReference type="OMA" id="WPPVQRV"/>
<name>C1MMB3_MICPC</name>
<dbReference type="KEGG" id="mpp:MICPUCDRAFT_62428"/>
<evidence type="ECO:0000313" key="3">
    <source>
        <dbReference type="Proteomes" id="UP000001876"/>
    </source>
</evidence>
<dbReference type="AlphaFoldDB" id="C1MMB3"/>
<dbReference type="eggNOG" id="ENOG502QRC4">
    <property type="taxonomic scope" value="Eukaryota"/>
</dbReference>
<dbReference type="PANTHER" id="PTHR36796">
    <property type="entry name" value="PROTEIN KINASE SUPERFAMILY PROTEIN"/>
    <property type="match status" value="1"/>
</dbReference>
<dbReference type="GeneID" id="9682340"/>
<feature type="region of interest" description="Disordered" evidence="1">
    <location>
        <begin position="22"/>
        <end position="43"/>
    </location>
</feature>
<evidence type="ECO:0000256" key="1">
    <source>
        <dbReference type="SAM" id="MobiDB-lite"/>
    </source>
</evidence>